<reference evidence="2 3" key="1">
    <citation type="submission" date="2020-10" db="EMBL/GenBank/DDBJ databases">
        <authorList>
            <person name="Castelo-Branco R."/>
            <person name="Eusebio N."/>
            <person name="Adriana R."/>
            <person name="Vieira A."/>
            <person name="Brugerolle De Fraissinette N."/>
            <person name="Rezende De Castro R."/>
            <person name="Schneider M.P."/>
            <person name="Vasconcelos V."/>
            <person name="Leao P.N."/>
        </authorList>
    </citation>
    <scope>NUCLEOTIDE SEQUENCE [LARGE SCALE GENOMIC DNA]</scope>
    <source>
        <strain evidence="2 3">LEGE 03274</strain>
    </source>
</reference>
<dbReference type="InterPro" id="IPR002925">
    <property type="entry name" value="Dienelactn_hydro"/>
</dbReference>
<dbReference type="Proteomes" id="UP000654604">
    <property type="component" value="Unassembled WGS sequence"/>
</dbReference>
<keyword evidence="3" id="KW-1185">Reference proteome</keyword>
<evidence type="ECO:0000313" key="3">
    <source>
        <dbReference type="Proteomes" id="UP000654604"/>
    </source>
</evidence>
<gene>
    <name evidence="2" type="ORF">IQ215_01320</name>
</gene>
<accession>A0ABR9V0B8</accession>
<dbReference type="RefSeq" id="WP_193799520.1">
    <property type="nucleotide sequence ID" value="NZ_JADEWC010000002.1"/>
</dbReference>
<dbReference type="Gene3D" id="3.40.50.1820">
    <property type="entry name" value="alpha/beta hydrolase"/>
    <property type="match status" value="1"/>
</dbReference>
<evidence type="ECO:0000259" key="1">
    <source>
        <dbReference type="Pfam" id="PF01738"/>
    </source>
</evidence>
<proteinExistence type="predicted"/>
<dbReference type="GO" id="GO:0016787">
    <property type="term" value="F:hydrolase activity"/>
    <property type="evidence" value="ECO:0007669"/>
    <property type="project" value="UniProtKB-KW"/>
</dbReference>
<dbReference type="EMBL" id="JADEWC010000002">
    <property type="protein sequence ID" value="MBE9221325.1"/>
    <property type="molecule type" value="Genomic_DNA"/>
</dbReference>
<dbReference type="Pfam" id="PF01738">
    <property type="entry name" value="DLH"/>
    <property type="match status" value="1"/>
</dbReference>
<dbReference type="InterPro" id="IPR051049">
    <property type="entry name" value="Dienelactone_hydrolase-like"/>
</dbReference>
<keyword evidence="2" id="KW-0378">Hydrolase</keyword>
<comment type="caution">
    <text evidence="2">The sequence shown here is derived from an EMBL/GenBank/DDBJ whole genome shotgun (WGS) entry which is preliminary data.</text>
</comment>
<organism evidence="2 3">
    <name type="scientific">Cyanobacterium stanieri LEGE 03274</name>
    <dbReference type="NCBI Taxonomy" id="1828756"/>
    <lineage>
        <taxon>Bacteria</taxon>
        <taxon>Bacillati</taxon>
        <taxon>Cyanobacteriota</taxon>
        <taxon>Cyanophyceae</taxon>
        <taxon>Oscillatoriophycideae</taxon>
        <taxon>Chroococcales</taxon>
        <taxon>Geminocystaceae</taxon>
        <taxon>Cyanobacterium</taxon>
    </lineage>
</organism>
<dbReference type="PANTHER" id="PTHR46623">
    <property type="entry name" value="CARBOXYMETHYLENEBUTENOLIDASE-RELATED"/>
    <property type="match status" value="1"/>
</dbReference>
<name>A0ABR9V0B8_9CHRO</name>
<dbReference type="SUPFAM" id="SSF53474">
    <property type="entry name" value="alpha/beta-Hydrolases"/>
    <property type="match status" value="1"/>
</dbReference>
<dbReference type="PANTHER" id="PTHR46623:SF6">
    <property type="entry name" value="ALPHA_BETA-HYDROLASES SUPERFAMILY PROTEIN"/>
    <property type="match status" value="1"/>
</dbReference>
<evidence type="ECO:0000313" key="2">
    <source>
        <dbReference type="EMBL" id="MBE9221325.1"/>
    </source>
</evidence>
<feature type="domain" description="Dienelactone hydrolase" evidence="1">
    <location>
        <begin position="17"/>
        <end position="61"/>
    </location>
</feature>
<sequence>MNITTKSVILNGENIRIPAFLATPTDGGIYPGVVVVQEIFGVNEHIRDVTSRIAKEGYVAIRRSLPLRDRRSSYNKNVAQQAWQETLKLFESKL</sequence>
<protein>
    <submittedName>
        <fullName evidence="2">Dienelactone hydrolase family protein</fullName>
    </submittedName>
</protein>
<dbReference type="InterPro" id="IPR029058">
    <property type="entry name" value="AB_hydrolase_fold"/>
</dbReference>